<keyword evidence="7" id="KW-0406">Ion transport</keyword>
<evidence type="ECO:0000256" key="9">
    <source>
        <dbReference type="ARBA" id="ARBA00023201"/>
    </source>
</evidence>
<keyword evidence="4 10" id="KW-0812">Transmembrane</keyword>
<accession>C7XVD4</accession>
<evidence type="ECO:0000256" key="2">
    <source>
        <dbReference type="ARBA" id="ARBA00022448"/>
    </source>
</evidence>
<dbReference type="InterPro" id="IPR006153">
    <property type="entry name" value="Cation/H_exchanger_TM"/>
</dbReference>
<dbReference type="RefSeq" id="WP_006916481.1">
    <property type="nucleotide sequence ID" value="NZ_GG698803.1"/>
</dbReference>
<feature type="transmembrane region" description="Helical" evidence="10">
    <location>
        <begin position="87"/>
        <end position="107"/>
    </location>
</feature>
<sequence>MSTVLGIVLLLVAVVTANIIHLIWPVLPLAIYQIIAGVVLAIIPDLKTFQLEPEIFMLLIIAPLMFNDGQNTSSRQLARGLSRTMSMAVYLALFAVIILGLGLHFLLPRSFSFPVAFMLAAIITPTDAVAVKSLTTDVEMPENVSLTLEHESLFNDASGIVLFSLASSALASGSFSLAQGIWTFLYVFFGGIIFGMIAGSLLINVRTALMQHHVDIAPIVIPINVMTPIVVYWLAEELHLSGILAVVAAGIMHSILYDRLHLTSTKVQIATTTIWNIIADALNGLVFVFLGLSLPMVLGHMKQLQTLKIVGIALVLYLVMTWLRYLWSQIGFVRLHSKALQQDKKLDSLLLAIGGVHGTITMAMAFSIPLLVNEDRIAMRNALILIAAFVILISLFVGTFAFPKLLPQKQESYSKAEFHKALTNTVQYAINDLTNNGEQNREKSLVIDQLASQMTMRARLNTETYNHLLQKCHQVELDTLEELTDNDVITERQERMYSRLMARDLFSKSKHGFWDTFIMLYHRLHWLHARRKVIKLYHKNPELKKARQDHFKAVNDEIGPVLRIVIRRVNKFLNDAQTPKNAYEIATVRRTYLNRYRIFSRKNKINADLMTSYFINAFQAEHSYIQQQAAAHKISFDLANALNEQVSTDQLVYMQSLD</sequence>
<dbReference type="GO" id="GO:0015386">
    <property type="term" value="F:potassium:proton antiporter activity"/>
    <property type="evidence" value="ECO:0007669"/>
    <property type="project" value="TreeGrafter"/>
</dbReference>
<keyword evidence="5 10" id="KW-1133">Transmembrane helix</keyword>
<evidence type="ECO:0000256" key="10">
    <source>
        <dbReference type="SAM" id="Phobius"/>
    </source>
</evidence>
<evidence type="ECO:0000256" key="6">
    <source>
        <dbReference type="ARBA" id="ARBA00023053"/>
    </source>
</evidence>
<feature type="domain" description="Cation/H+ exchanger transmembrane" evidence="11">
    <location>
        <begin position="11"/>
        <end position="403"/>
    </location>
</feature>
<feature type="transmembrane region" description="Helical" evidence="10">
    <location>
        <begin position="181"/>
        <end position="204"/>
    </location>
</feature>
<evidence type="ECO:0000259" key="11">
    <source>
        <dbReference type="Pfam" id="PF00999"/>
    </source>
</evidence>
<organism evidence="12 13">
    <name type="scientific">Limosilactobacillus coleohominis 101-4-CHN</name>
    <dbReference type="NCBI Taxonomy" id="575594"/>
    <lineage>
        <taxon>Bacteria</taxon>
        <taxon>Bacillati</taxon>
        <taxon>Bacillota</taxon>
        <taxon>Bacilli</taxon>
        <taxon>Lactobacillales</taxon>
        <taxon>Lactobacillaceae</taxon>
        <taxon>Limosilactobacillus</taxon>
    </lineage>
</organism>
<keyword evidence="8 10" id="KW-0472">Membrane</keyword>
<feature type="transmembrane region" description="Helical" evidence="10">
    <location>
        <begin position="348"/>
        <end position="370"/>
    </location>
</feature>
<feature type="transmembrane region" description="Helical" evidence="10">
    <location>
        <begin position="277"/>
        <end position="297"/>
    </location>
</feature>
<dbReference type="GO" id="GO:0015385">
    <property type="term" value="F:sodium:proton antiporter activity"/>
    <property type="evidence" value="ECO:0007669"/>
    <property type="project" value="InterPro"/>
</dbReference>
<keyword evidence="6" id="KW-0915">Sodium</keyword>
<dbReference type="GO" id="GO:0098719">
    <property type="term" value="P:sodium ion import across plasma membrane"/>
    <property type="evidence" value="ECO:0007669"/>
    <property type="project" value="TreeGrafter"/>
</dbReference>
<evidence type="ECO:0000256" key="3">
    <source>
        <dbReference type="ARBA" id="ARBA00022475"/>
    </source>
</evidence>
<keyword evidence="3" id="KW-1003">Cell membrane</keyword>
<dbReference type="InterPro" id="IPR018422">
    <property type="entry name" value="Cation/H_exchanger_CPA1"/>
</dbReference>
<evidence type="ECO:0000313" key="12">
    <source>
        <dbReference type="EMBL" id="EEU30300.1"/>
    </source>
</evidence>
<protein>
    <submittedName>
        <fullName evidence="12">Transporter, CPA2 family</fullName>
    </submittedName>
</protein>
<keyword evidence="13" id="KW-1185">Reference proteome</keyword>
<evidence type="ECO:0000256" key="8">
    <source>
        <dbReference type="ARBA" id="ARBA00023136"/>
    </source>
</evidence>
<evidence type="ECO:0000313" key="13">
    <source>
        <dbReference type="Proteomes" id="UP000003987"/>
    </source>
</evidence>
<dbReference type="PANTHER" id="PTHR10110">
    <property type="entry name" value="SODIUM/HYDROGEN EXCHANGER"/>
    <property type="match status" value="1"/>
</dbReference>
<dbReference type="Proteomes" id="UP000003987">
    <property type="component" value="Unassembled WGS sequence"/>
</dbReference>
<gene>
    <name evidence="12" type="ORF">HMPREF0501_00678</name>
</gene>
<dbReference type="EMBL" id="GG698803">
    <property type="protein sequence ID" value="EEU30300.1"/>
    <property type="molecule type" value="Genomic_DNA"/>
</dbReference>
<evidence type="ECO:0000256" key="1">
    <source>
        <dbReference type="ARBA" id="ARBA00004651"/>
    </source>
</evidence>
<dbReference type="GO" id="GO:0005886">
    <property type="term" value="C:plasma membrane"/>
    <property type="evidence" value="ECO:0007669"/>
    <property type="project" value="UniProtKB-SubCell"/>
</dbReference>
<proteinExistence type="predicted"/>
<evidence type="ECO:0000256" key="4">
    <source>
        <dbReference type="ARBA" id="ARBA00022692"/>
    </source>
</evidence>
<dbReference type="Gene3D" id="6.10.140.1330">
    <property type="match status" value="1"/>
</dbReference>
<dbReference type="HOGENOM" id="CLU_005912_6_4_9"/>
<evidence type="ECO:0000256" key="7">
    <source>
        <dbReference type="ARBA" id="ARBA00023065"/>
    </source>
</evidence>
<feature type="transmembrane region" description="Helical" evidence="10">
    <location>
        <begin position="309"/>
        <end position="327"/>
    </location>
</feature>
<dbReference type="AlphaFoldDB" id="C7XVD4"/>
<dbReference type="eggNOG" id="COG0025">
    <property type="taxonomic scope" value="Bacteria"/>
</dbReference>
<comment type="subcellular location">
    <subcellularLocation>
        <location evidence="1">Cell membrane</location>
        <topology evidence="1">Multi-pass membrane protein</topology>
    </subcellularLocation>
</comment>
<evidence type="ECO:0000256" key="5">
    <source>
        <dbReference type="ARBA" id="ARBA00022989"/>
    </source>
</evidence>
<feature type="transmembrane region" description="Helical" evidence="10">
    <location>
        <begin position="216"/>
        <end position="234"/>
    </location>
</feature>
<keyword evidence="9" id="KW-0739">Sodium transport</keyword>
<keyword evidence="2" id="KW-0813">Transport</keyword>
<feature type="transmembrane region" description="Helical" evidence="10">
    <location>
        <begin position="382"/>
        <end position="402"/>
    </location>
</feature>
<dbReference type="Pfam" id="PF00999">
    <property type="entry name" value="Na_H_Exchanger"/>
    <property type="match status" value="1"/>
</dbReference>
<name>C7XVD4_9LACO</name>
<reference evidence="12 13" key="1">
    <citation type="submission" date="2009-06" db="EMBL/GenBank/DDBJ databases">
        <title>The Genome Sequence of Lactobacillus coleohominis strain 101-4-CHN.</title>
        <authorList>
            <consortium name="The Broad Institute Genome Sequencing Platform"/>
            <person name="Ward D."/>
            <person name="Young S.K."/>
            <person name="Zeng Q."/>
            <person name="Koehrsen M."/>
            <person name="Alvarado L."/>
            <person name="Berlin A."/>
            <person name="Borenstein D."/>
            <person name="Chen Z."/>
            <person name="Engels R."/>
            <person name="Freedman E."/>
            <person name="Gellesch M."/>
            <person name="Goldberg J."/>
            <person name="Griggs A."/>
            <person name="Gujja S."/>
            <person name="Heiman D."/>
            <person name="Hepburn T."/>
            <person name="Howarth C."/>
            <person name="Jen D."/>
            <person name="Larson L."/>
            <person name="Lewis B."/>
            <person name="Mehta T."/>
            <person name="Park D."/>
            <person name="Pearson M."/>
            <person name="Roberts A."/>
            <person name="Saif S."/>
            <person name="Shea T."/>
            <person name="Shenoy N."/>
            <person name="Sisk P."/>
            <person name="Stolte C."/>
            <person name="Sykes S."/>
            <person name="Walk T."/>
            <person name="White J."/>
            <person name="Yandava C."/>
            <person name="Liu Y."/>
            <person name="Xu Q."/>
            <person name="Lander E."/>
            <person name="Nusbaum C."/>
            <person name="Galagan J."/>
            <person name="Birren B."/>
        </authorList>
    </citation>
    <scope>NUCLEOTIDE SEQUENCE [LARGE SCALE GENOMIC DNA]</scope>
    <source>
        <strain evidence="12 13">101-4-CHN</strain>
    </source>
</reference>
<feature type="transmembrane region" description="Helical" evidence="10">
    <location>
        <begin position="240"/>
        <end position="257"/>
    </location>
</feature>
<dbReference type="STRING" id="575594.HMPREF0501_00678"/>
<dbReference type="PANTHER" id="PTHR10110:SF86">
    <property type="entry name" value="SODIUM_HYDROGEN EXCHANGER 7"/>
    <property type="match status" value="1"/>
</dbReference>
<dbReference type="OrthoDB" id="9809206at2"/>
<dbReference type="GO" id="GO:0051453">
    <property type="term" value="P:regulation of intracellular pH"/>
    <property type="evidence" value="ECO:0007669"/>
    <property type="project" value="TreeGrafter"/>
</dbReference>